<accession>A0ABQ5QJL2</accession>
<dbReference type="PANTHER" id="PTHR30629">
    <property type="entry name" value="PROPHAGE INTEGRASE"/>
    <property type="match status" value="1"/>
</dbReference>
<name>A0ABQ5QJL2_9BACT</name>
<dbReference type="Gene3D" id="1.10.443.10">
    <property type="entry name" value="Intergrase catalytic core"/>
    <property type="match status" value="1"/>
</dbReference>
<comment type="similarity">
    <text evidence="1">Belongs to the 'phage' integrase family.</text>
</comment>
<dbReference type="Proteomes" id="UP001165069">
    <property type="component" value="Unassembled WGS sequence"/>
</dbReference>
<dbReference type="PANTHER" id="PTHR30629:SF2">
    <property type="entry name" value="PROPHAGE INTEGRASE INTS-RELATED"/>
    <property type="match status" value="1"/>
</dbReference>
<organism evidence="6 7">
    <name type="scientific">Geothrix limicola</name>
    <dbReference type="NCBI Taxonomy" id="2927978"/>
    <lineage>
        <taxon>Bacteria</taxon>
        <taxon>Pseudomonadati</taxon>
        <taxon>Acidobacteriota</taxon>
        <taxon>Holophagae</taxon>
        <taxon>Holophagales</taxon>
        <taxon>Holophagaceae</taxon>
        <taxon>Geothrix</taxon>
    </lineage>
</organism>
<keyword evidence="2" id="KW-0229">DNA integration</keyword>
<evidence type="ECO:0000256" key="3">
    <source>
        <dbReference type="ARBA" id="ARBA00023125"/>
    </source>
</evidence>
<dbReference type="InterPro" id="IPR010998">
    <property type="entry name" value="Integrase_recombinase_N"/>
</dbReference>
<dbReference type="Gene3D" id="1.10.150.130">
    <property type="match status" value="1"/>
</dbReference>
<keyword evidence="4" id="KW-0233">DNA recombination</keyword>
<protein>
    <recommendedName>
        <fullName evidence="5">Tyr recombinase domain-containing protein</fullName>
    </recommendedName>
</protein>
<evidence type="ECO:0000256" key="2">
    <source>
        <dbReference type="ARBA" id="ARBA00022908"/>
    </source>
</evidence>
<evidence type="ECO:0000259" key="5">
    <source>
        <dbReference type="PROSITE" id="PS51898"/>
    </source>
</evidence>
<proteinExistence type="inferred from homology"/>
<dbReference type="RefSeq" id="WP_285577431.1">
    <property type="nucleotide sequence ID" value="NZ_BSDE01000008.1"/>
</dbReference>
<dbReference type="CDD" id="cd00796">
    <property type="entry name" value="INT_Rci_Hp1_C"/>
    <property type="match status" value="1"/>
</dbReference>
<dbReference type="PROSITE" id="PS51898">
    <property type="entry name" value="TYR_RECOMBINASE"/>
    <property type="match status" value="1"/>
</dbReference>
<dbReference type="InterPro" id="IPR013762">
    <property type="entry name" value="Integrase-like_cat_sf"/>
</dbReference>
<comment type="caution">
    <text evidence="6">The sequence shown here is derived from an EMBL/GenBank/DDBJ whole genome shotgun (WGS) entry which is preliminary data.</text>
</comment>
<dbReference type="InterPro" id="IPR011010">
    <property type="entry name" value="DNA_brk_join_enz"/>
</dbReference>
<dbReference type="InterPro" id="IPR002104">
    <property type="entry name" value="Integrase_catalytic"/>
</dbReference>
<evidence type="ECO:0000313" key="7">
    <source>
        <dbReference type="Proteomes" id="UP001165069"/>
    </source>
</evidence>
<feature type="domain" description="Tyr recombinase" evidence="5">
    <location>
        <begin position="168"/>
        <end position="345"/>
    </location>
</feature>
<gene>
    <name evidence="6" type="ORF">GETHLI_32660</name>
</gene>
<dbReference type="EMBL" id="BSDE01000008">
    <property type="protein sequence ID" value="GLH74764.1"/>
    <property type="molecule type" value="Genomic_DNA"/>
</dbReference>
<keyword evidence="7" id="KW-1185">Reference proteome</keyword>
<evidence type="ECO:0000256" key="4">
    <source>
        <dbReference type="ARBA" id="ARBA00023172"/>
    </source>
</evidence>
<evidence type="ECO:0000313" key="6">
    <source>
        <dbReference type="EMBL" id="GLH74764.1"/>
    </source>
</evidence>
<dbReference type="Pfam" id="PF00589">
    <property type="entry name" value="Phage_integrase"/>
    <property type="match status" value="1"/>
</dbReference>
<reference evidence="6 7" key="1">
    <citation type="journal article" date="2023" name="Antonie Van Leeuwenhoek">
        <title>Mesoterricola silvestris gen. nov., sp. nov., Mesoterricola sediminis sp. nov., Geothrix oryzae sp. nov., Geothrix edaphica sp. nov., Geothrix rubra sp. nov., and Geothrix limicola sp. nov., six novel members of Acidobacteriota isolated from soils.</title>
        <authorList>
            <person name="Itoh H."/>
            <person name="Sugisawa Y."/>
            <person name="Mise K."/>
            <person name="Xu Z."/>
            <person name="Kuniyasu M."/>
            <person name="Ushijima N."/>
            <person name="Kawano K."/>
            <person name="Kobayashi E."/>
            <person name="Shiratori Y."/>
            <person name="Masuda Y."/>
            <person name="Senoo K."/>
        </authorList>
    </citation>
    <scope>NUCLEOTIDE SEQUENCE [LARGE SCALE GENOMIC DNA]</scope>
    <source>
        <strain evidence="6 7">Red804</strain>
    </source>
</reference>
<dbReference type="InterPro" id="IPR050808">
    <property type="entry name" value="Phage_Integrase"/>
</dbReference>
<sequence>MEDGKIHFVQNLAKHPESGVFLYRFSYQGRIYTGSTGCYRLVEARDYINAMKGRLSLEGVGIKKPKAITLRQCFNAWMEEVAPQRSHSYVRTLKGLITLHALPLIGGFLVSQLDSTALNGVLNRYLETHTKSGANTFALHLGALLGFAVEKDWIKEKPTISIIPVQRKHRPVVPKDLLDQFLEAVDAQGSLHASFLVRAQILMGMRNHEARLMRWSGLRLDQKVFIPDKTKNGDAPVMPIPEVMLDWFEKLKPQGGGTFGLICPGEKEGKPRGHDFTIRYIRRAAEAVGLPPDLTDHRLRASFANILNKRGVPLPTIQKLMRHSKVETTMIYIETREEEMREAINLVG</sequence>
<dbReference type="SUPFAM" id="SSF56349">
    <property type="entry name" value="DNA breaking-rejoining enzymes"/>
    <property type="match status" value="1"/>
</dbReference>
<keyword evidence="3" id="KW-0238">DNA-binding</keyword>
<evidence type="ECO:0000256" key="1">
    <source>
        <dbReference type="ARBA" id="ARBA00008857"/>
    </source>
</evidence>